<evidence type="ECO:0000313" key="1">
    <source>
        <dbReference type="EMBL" id="CAB3657450.1"/>
    </source>
</evidence>
<organism evidence="1 2">
    <name type="scientific">Achromobacter kerstersii</name>
    <dbReference type="NCBI Taxonomy" id="1353890"/>
    <lineage>
        <taxon>Bacteria</taxon>
        <taxon>Pseudomonadati</taxon>
        <taxon>Pseudomonadota</taxon>
        <taxon>Betaproteobacteria</taxon>
        <taxon>Burkholderiales</taxon>
        <taxon>Alcaligenaceae</taxon>
        <taxon>Achromobacter</taxon>
    </lineage>
</organism>
<dbReference type="AlphaFoldDB" id="A0A6S6Z9Z1"/>
<dbReference type="RefSeq" id="WP_175168578.1">
    <property type="nucleotide sequence ID" value="NZ_CADIJQ010000001.1"/>
</dbReference>
<dbReference type="SUPFAM" id="SSF50939">
    <property type="entry name" value="Sialidases"/>
    <property type="match status" value="1"/>
</dbReference>
<evidence type="ECO:0000313" key="2">
    <source>
        <dbReference type="Proteomes" id="UP000494269"/>
    </source>
</evidence>
<gene>
    <name evidence="1" type="ORF">LMG3441_00373</name>
</gene>
<sequence length="440" mass="48679">MNLRLLASAAAIAVAAVIGYGIYQLVPMGKPLARSEIIGELSGPALASSSRVALQRYGERQLLIGQRLVSAKDMPALEKAPLLDAQVPALGTRQQNPWLQADTRNLIYGGQGTGAFDLLGSISGDAGVSLIGTPEGRALYLITAIERTPEEGEQPAAFETLRSDDLGKTWARDADVVLGPGQQHTVFLTQDRVIAMERHDAGYRLLVSQDGARQWSGISLDEQVWPDGAAFERAFRDMLAKDGGARAEDQLAYDWSLYPLDERRAVGWSWRTRISLSASDKNEVLETRRFEVELQDGVSPAFRITQGVAPVPPQAADARVTRDEPVFEITGDAIYELDKAERIWHRRADSPLVQGKPSWIGDAWFSGRAWVIKTYADHLFSFNEYTKTYFYTRDQGKTWRPFQLPQDVETGLLGMDASGDALLSLAERDGRTVIRRYPLD</sequence>
<protein>
    <recommendedName>
        <fullName evidence="3">Sialidase domain-containing protein</fullName>
    </recommendedName>
</protein>
<keyword evidence="2" id="KW-1185">Reference proteome</keyword>
<dbReference type="Proteomes" id="UP000494269">
    <property type="component" value="Unassembled WGS sequence"/>
</dbReference>
<accession>A0A6S6Z9Z1</accession>
<proteinExistence type="predicted"/>
<dbReference type="EMBL" id="CADIJQ010000001">
    <property type="protein sequence ID" value="CAB3657450.1"/>
    <property type="molecule type" value="Genomic_DNA"/>
</dbReference>
<reference evidence="1 2" key="1">
    <citation type="submission" date="2020-04" db="EMBL/GenBank/DDBJ databases">
        <authorList>
            <person name="De Canck E."/>
        </authorList>
    </citation>
    <scope>NUCLEOTIDE SEQUENCE [LARGE SCALE GENOMIC DNA]</scope>
    <source>
        <strain evidence="1 2">LMG 3441</strain>
    </source>
</reference>
<dbReference type="InterPro" id="IPR036278">
    <property type="entry name" value="Sialidase_sf"/>
</dbReference>
<name>A0A6S6Z9Z1_9BURK</name>
<dbReference type="Gene3D" id="2.120.10.10">
    <property type="match status" value="1"/>
</dbReference>
<evidence type="ECO:0008006" key="3">
    <source>
        <dbReference type="Google" id="ProtNLM"/>
    </source>
</evidence>